<dbReference type="GO" id="GO:0022857">
    <property type="term" value="F:transmembrane transporter activity"/>
    <property type="evidence" value="ECO:0007669"/>
    <property type="project" value="InterPro"/>
</dbReference>
<name>A0A917DRA4_9BACL</name>
<feature type="transmembrane region" description="Helical" evidence="7">
    <location>
        <begin position="169"/>
        <end position="189"/>
    </location>
</feature>
<feature type="transmembrane region" description="Helical" evidence="7">
    <location>
        <begin position="384"/>
        <end position="411"/>
    </location>
</feature>
<feature type="domain" description="Major facilitator superfamily (MFS) profile" evidence="8">
    <location>
        <begin position="19"/>
        <end position="458"/>
    </location>
</feature>
<keyword evidence="6 7" id="KW-0472">Membrane</keyword>
<feature type="transmembrane region" description="Helical" evidence="7">
    <location>
        <begin position="20"/>
        <end position="39"/>
    </location>
</feature>
<feature type="transmembrane region" description="Helical" evidence="7">
    <location>
        <begin position="85"/>
        <end position="103"/>
    </location>
</feature>
<dbReference type="Proteomes" id="UP000612456">
    <property type="component" value="Unassembled WGS sequence"/>
</dbReference>
<feature type="transmembrane region" description="Helical" evidence="7">
    <location>
        <begin position="351"/>
        <end position="372"/>
    </location>
</feature>
<dbReference type="EMBL" id="BMHP01000001">
    <property type="protein sequence ID" value="GGD61205.1"/>
    <property type="molecule type" value="Genomic_DNA"/>
</dbReference>
<feature type="transmembrane region" description="Helical" evidence="7">
    <location>
        <begin position="265"/>
        <end position="286"/>
    </location>
</feature>
<dbReference type="InterPro" id="IPR036259">
    <property type="entry name" value="MFS_trans_sf"/>
</dbReference>
<evidence type="ECO:0000256" key="3">
    <source>
        <dbReference type="ARBA" id="ARBA00022475"/>
    </source>
</evidence>
<dbReference type="RefSeq" id="WP_188991234.1">
    <property type="nucleotide sequence ID" value="NZ_BMHP01000001.1"/>
</dbReference>
<feature type="transmembrane region" description="Helical" evidence="7">
    <location>
        <begin position="227"/>
        <end position="244"/>
    </location>
</feature>
<gene>
    <name evidence="9" type="primary">tetL</name>
    <name evidence="9" type="ORF">GCM10010911_18830</name>
</gene>
<dbReference type="InterPro" id="IPR020846">
    <property type="entry name" value="MFS_dom"/>
</dbReference>
<sequence>MDKIMADDAAAYKLDGKKAVPWILFVMFFGVLNETVFNISTPKVAVQYDLSPTGVSWIITVFFITFGIGTVVYGKLADMYSVRALITNGLVIYALGALVGFLMQQWYAAVIIGRAIQGVGASAIPALIMIVTARYFSPPDRSKLFGILASTSSFAIGIGPVVGGIISAYIHWSALFLLSLIPLLSIPFFRRTFPIEVKREGRLDIPGLLMLSVSVTTFVFWFTDPSWLLLLLGIAALGAFIWRIRTAAEPFIQPELFRIRSYRTGLLAGTILFIVMTGMPFVLPLFLSGVHGFNTDRIGLMLFPGSISAVVFGTIAGRLAASKGANYVAYIGLLLVGAALLGVMFMMTQWIWYIAFMLIPLYIGFAFVQTGLYDKLAQVIPLELMGVGMGLFGLIAQISGAFGTAAIAQVLNKDWLGHSIVPMFELGASTAYWNLLIGFIVLIIVAWLLYRLAFGHKRQGR</sequence>
<keyword evidence="3" id="KW-1003">Cell membrane</keyword>
<dbReference type="PRINTS" id="PR01036">
    <property type="entry name" value="TCRTETB"/>
</dbReference>
<comment type="caution">
    <text evidence="9">The sequence shown here is derived from an EMBL/GenBank/DDBJ whole genome shotgun (WGS) entry which is preliminary data.</text>
</comment>
<evidence type="ECO:0000313" key="9">
    <source>
        <dbReference type="EMBL" id="GGD61205.1"/>
    </source>
</evidence>
<feature type="transmembrane region" description="Helical" evidence="7">
    <location>
        <begin position="201"/>
        <end position="221"/>
    </location>
</feature>
<keyword evidence="10" id="KW-1185">Reference proteome</keyword>
<organism evidence="9 10">
    <name type="scientific">Paenibacillus nasutitermitis</name>
    <dbReference type="NCBI Taxonomy" id="1652958"/>
    <lineage>
        <taxon>Bacteria</taxon>
        <taxon>Bacillati</taxon>
        <taxon>Bacillota</taxon>
        <taxon>Bacilli</taxon>
        <taxon>Bacillales</taxon>
        <taxon>Paenibacillaceae</taxon>
        <taxon>Paenibacillus</taxon>
    </lineage>
</organism>
<evidence type="ECO:0000256" key="6">
    <source>
        <dbReference type="ARBA" id="ARBA00023136"/>
    </source>
</evidence>
<reference evidence="9" key="2">
    <citation type="submission" date="2020-09" db="EMBL/GenBank/DDBJ databases">
        <authorList>
            <person name="Sun Q."/>
            <person name="Zhou Y."/>
        </authorList>
    </citation>
    <scope>NUCLEOTIDE SEQUENCE</scope>
    <source>
        <strain evidence="9">CGMCC 1.15178</strain>
    </source>
</reference>
<protein>
    <submittedName>
        <fullName evidence="9">Tetracycline efflux MFS transporter Tet(L)</fullName>
    </submittedName>
</protein>
<accession>A0A917DRA4</accession>
<evidence type="ECO:0000256" key="2">
    <source>
        <dbReference type="ARBA" id="ARBA00022448"/>
    </source>
</evidence>
<dbReference type="Pfam" id="PF07690">
    <property type="entry name" value="MFS_1"/>
    <property type="match status" value="1"/>
</dbReference>
<feature type="transmembrane region" description="Helical" evidence="7">
    <location>
        <begin position="109"/>
        <end position="132"/>
    </location>
</feature>
<dbReference type="PANTHER" id="PTHR42718">
    <property type="entry name" value="MAJOR FACILITATOR SUPERFAMILY MULTIDRUG TRANSPORTER MFSC"/>
    <property type="match status" value="1"/>
</dbReference>
<keyword evidence="5 7" id="KW-1133">Transmembrane helix</keyword>
<evidence type="ECO:0000313" key="10">
    <source>
        <dbReference type="Proteomes" id="UP000612456"/>
    </source>
</evidence>
<reference evidence="9" key="1">
    <citation type="journal article" date="2014" name="Int. J. Syst. Evol. Microbiol.">
        <title>Complete genome sequence of Corynebacterium casei LMG S-19264T (=DSM 44701T), isolated from a smear-ripened cheese.</title>
        <authorList>
            <consortium name="US DOE Joint Genome Institute (JGI-PGF)"/>
            <person name="Walter F."/>
            <person name="Albersmeier A."/>
            <person name="Kalinowski J."/>
            <person name="Ruckert C."/>
        </authorList>
    </citation>
    <scope>NUCLEOTIDE SEQUENCE</scope>
    <source>
        <strain evidence="9">CGMCC 1.15178</strain>
    </source>
</reference>
<proteinExistence type="predicted"/>
<evidence type="ECO:0000256" key="4">
    <source>
        <dbReference type="ARBA" id="ARBA00022692"/>
    </source>
</evidence>
<dbReference type="GO" id="GO:0005886">
    <property type="term" value="C:plasma membrane"/>
    <property type="evidence" value="ECO:0007669"/>
    <property type="project" value="UniProtKB-SubCell"/>
</dbReference>
<dbReference type="AlphaFoldDB" id="A0A917DRA4"/>
<feature type="transmembrane region" description="Helical" evidence="7">
    <location>
        <begin position="298"/>
        <end position="320"/>
    </location>
</feature>
<feature type="transmembrane region" description="Helical" evidence="7">
    <location>
        <begin position="54"/>
        <end position="73"/>
    </location>
</feature>
<dbReference type="CDD" id="cd17321">
    <property type="entry name" value="MFS_MMR_MDR_like"/>
    <property type="match status" value="1"/>
</dbReference>
<dbReference type="PANTHER" id="PTHR42718:SF46">
    <property type="entry name" value="BLR6921 PROTEIN"/>
    <property type="match status" value="1"/>
</dbReference>
<evidence type="ECO:0000259" key="8">
    <source>
        <dbReference type="PROSITE" id="PS50850"/>
    </source>
</evidence>
<feature type="transmembrane region" description="Helical" evidence="7">
    <location>
        <begin position="431"/>
        <end position="453"/>
    </location>
</feature>
<evidence type="ECO:0000256" key="5">
    <source>
        <dbReference type="ARBA" id="ARBA00022989"/>
    </source>
</evidence>
<keyword evidence="4 7" id="KW-0812">Transmembrane</keyword>
<dbReference type="Gene3D" id="1.20.1250.20">
    <property type="entry name" value="MFS general substrate transporter like domains"/>
    <property type="match status" value="1"/>
</dbReference>
<feature type="transmembrane region" description="Helical" evidence="7">
    <location>
        <begin position="327"/>
        <end position="345"/>
    </location>
</feature>
<comment type="subcellular location">
    <subcellularLocation>
        <location evidence="1">Cell membrane</location>
        <topology evidence="1">Multi-pass membrane protein</topology>
    </subcellularLocation>
</comment>
<dbReference type="PROSITE" id="PS50850">
    <property type="entry name" value="MFS"/>
    <property type="match status" value="1"/>
</dbReference>
<keyword evidence="2" id="KW-0813">Transport</keyword>
<dbReference type="InterPro" id="IPR011701">
    <property type="entry name" value="MFS"/>
</dbReference>
<feature type="transmembrane region" description="Helical" evidence="7">
    <location>
        <begin position="144"/>
        <end position="163"/>
    </location>
</feature>
<evidence type="ECO:0000256" key="7">
    <source>
        <dbReference type="SAM" id="Phobius"/>
    </source>
</evidence>
<dbReference type="SUPFAM" id="SSF103473">
    <property type="entry name" value="MFS general substrate transporter"/>
    <property type="match status" value="1"/>
</dbReference>
<evidence type="ECO:0000256" key="1">
    <source>
        <dbReference type="ARBA" id="ARBA00004651"/>
    </source>
</evidence>